<comment type="caution">
    <text evidence="5">The sequence shown here is derived from an EMBL/GenBank/DDBJ whole genome shotgun (WGS) entry which is preliminary data.</text>
</comment>
<dbReference type="SMART" id="SM00448">
    <property type="entry name" value="REC"/>
    <property type="match status" value="1"/>
</dbReference>
<evidence type="ECO:0000313" key="5">
    <source>
        <dbReference type="EMBL" id="MCP2009974.1"/>
    </source>
</evidence>
<feature type="coiled-coil region" evidence="2">
    <location>
        <begin position="404"/>
        <end position="449"/>
    </location>
</feature>
<evidence type="ECO:0000259" key="4">
    <source>
        <dbReference type="PROSITE" id="PS50883"/>
    </source>
</evidence>
<feature type="modified residue" description="4-aspartylphosphate" evidence="1">
    <location>
        <position position="336"/>
    </location>
</feature>
<evidence type="ECO:0000256" key="2">
    <source>
        <dbReference type="SAM" id="Coils"/>
    </source>
</evidence>
<keyword evidence="6" id="KW-1185">Reference proteome</keyword>
<dbReference type="Gene3D" id="3.40.50.2300">
    <property type="match status" value="1"/>
</dbReference>
<keyword evidence="1" id="KW-0597">Phosphoprotein</keyword>
<accession>A0ABT1GLX2</accession>
<dbReference type="Pfam" id="PF00072">
    <property type="entry name" value="Response_reg"/>
    <property type="match status" value="1"/>
</dbReference>
<dbReference type="CDD" id="cd17569">
    <property type="entry name" value="REC_HupR-like"/>
    <property type="match status" value="1"/>
</dbReference>
<dbReference type="InterPro" id="IPR001633">
    <property type="entry name" value="EAL_dom"/>
</dbReference>
<feature type="domain" description="EAL" evidence="4">
    <location>
        <begin position="18"/>
        <end position="272"/>
    </location>
</feature>
<dbReference type="SUPFAM" id="SSF141868">
    <property type="entry name" value="EAL domain-like"/>
    <property type="match status" value="1"/>
</dbReference>
<dbReference type="SUPFAM" id="SSF52172">
    <property type="entry name" value="CheY-like"/>
    <property type="match status" value="1"/>
</dbReference>
<keyword evidence="2" id="KW-0175">Coiled coil</keyword>
<dbReference type="CDD" id="cd01948">
    <property type="entry name" value="EAL"/>
    <property type="match status" value="1"/>
</dbReference>
<evidence type="ECO:0000259" key="3">
    <source>
        <dbReference type="PROSITE" id="PS50110"/>
    </source>
</evidence>
<name>A0ABT1GLX2_9BURK</name>
<dbReference type="Gene3D" id="3.20.20.450">
    <property type="entry name" value="EAL domain"/>
    <property type="match status" value="1"/>
</dbReference>
<dbReference type="InterPro" id="IPR035919">
    <property type="entry name" value="EAL_sf"/>
</dbReference>
<sequence>MHGAPQTHAVPPVTVAPDLPFHHALEQALAQDQLRLLYQPLVDLQSGAVVSLEALVRWQHPQHGLLSALAFLPQAEAAGMTAAVGHWVLRRACGDLQAWRRGGQNHLRVAINVAPSQFRDPGFGAAVAAMLDDYAITPAALTLEITETALTEAGAACDDVLAGFKTRGLNLTLDDFGTGHGSLSSLKRYPFDAIKIDADFIRNVVADSHDAAMAKSIIAMGHNLGMKVVAEGVETEAQCDFLRRNMCDQIQGYFFAPPLASTDLHQLLASGRALPEHLLRMHRPPRRLLLVDDEPNILAALKRLLRADQYQIYTANDGPQGLAVLAEHPVDVIVSDQRMPGMLGADFLRKARELVPDTIRIMLSGYTELQSVTDAVNEGAIYKFLTKPWEDEQLRGHIADAFRVKEIADDNQRLHLEVRSANQELAAANRRMEQLLQEKQRQISRDEISLNVARELLQHLPLAVIGMDDAGMIAFINGAAAGLFRHSGALLGNEACHVLPELFPADDAEAQAASGQPHHHLADIDGQRYAVMCYPMGEHSASRGSLITLSIVETNR</sequence>
<dbReference type="InterPro" id="IPR001789">
    <property type="entry name" value="Sig_transdc_resp-reg_receiver"/>
</dbReference>
<dbReference type="SMART" id="SM00052">
    <property type="entry name" value="EAL"/>
    <property type="match status" value="1"/>
</dbReference>
<proteinExistence type="predicted"/>
<dbReference type="Proteomes" id="UP001162889">
    <property type="component" value="Unassembled WGS sequence"/>
</dbReference>
<reference evidence="5" key="1">
    <citation type="submission" date="2022-03" db="EMBL/GenBank/DDBJ databases">
        <title>Genome Encyclopedia of Bacteria and Archaea VI: Functional Genomics of Type Strains.</title>
        <authorList>
            <person name="Whitman W."/>
        </authorList>
    </citation>
    <scope>NUCLEOTIDE SEQUENCE</scope>
    <source>
        <strain evidence="5">HSC-15S17</strain>
    </source>
</reference>
<dbReference type="PROSITE" id="PS50883">
    <property type="entry name" value="EAL"/>
    <property type="match status" value="1"/>
</dbReference>
<dbReference type="EMBL" id="JALJZU010000007">
    <property type="protein sequence ID" value="MCP2009974.1"/>
    <property type="molecule type" value="Genomic_DNA"/>
</dbReference>
<gene>
    <name evidence="5" type="ORF">L1274_003706</name>
</gene>
<dbReference type="Pfam" id="PF00563">
    <property type="entry name" value="EAL"/>
    <property type="match status" value="1"/>
</dbReference>
<dbReference type="PANTHER" id="PTHR33121:SF70">
    <property type="entry name" value="SIGNALING PROTEIN YKOW"/>
    <property type="match status" value="1"/>
</dbReference>
<protein>
    <submittedName>
        <fullName evidence="5">EAL domain-containing protein (Putative c-di-GMP-specific phosphodiesterase class I)/CheY-like chemotaxis protein</fullName>
    </submittedName>
</protein>
<dbReference type="PANTHER" id="PTHR33121">
    <property type="entry name" value="CYCLIC DI-GMP PHOSPHODIESTERASE PDEF"/>
    <property type="match status" value="1"/>
</dbReference>
<organism evidence="5 6">
    <name type="scientific">Duganella violaceipulchra</name>
    <dbReference type="NCBI Taxonomy" id="2849652"/>
    <lineage>
        <taxon>Bacteria</taxon>
        <taxon>Pseudomonadati</taxon>
        <taxon>Pseudomonadota</taxon>
        <taxon>Betaproteobacteria</taxon>
        <taxon>Burkholderiales</taxon>
        <taxon>Oxalobacteraceae</taxon>
        <taxon>Telluria group</taxon>
        <taxon>Duganella</taxon>
    </lineage>
</organism>
<feature type="domain" description="Response regulatory" evidence="3">
    <location>
        <begin position="287"/>
        <end position="402"/>
    </location>
</feature>
<dbReference type="InterPro" id="IPR050706">
    <property type="entry name" value="Cyclic-di-GMP_PDE-like"/>
</dbReference>
<evidence type="ECO:0000313" key="6">
    <source>
        <dbReference type="Proteomes" id="UP001162889"/>
    </source>
</evidence>
<dbReference type="RefSeq" id="WP_229224945.1">
    <property type="nucleotide sequence ID" value="NZ_JAHTGR010000010.1"/>
</dbReference>
<dbReference type="PROSITE" id="PS50110">
    <property type="entry name" value="RESPONSE_REGULATORY"/>
    <property type="match status" value="1"/>
</dbReference>
<dbReference type="InterPro" id="IPR011006">
    <property type="entry name" value="CheY-like_superfamily"/>
</dbReference>
<evidence type="ECO:0000256" key="1">
    <source>
        <dbReference type="PROSITE-ProRule" id="PRU00169"/>
    </source>
</evidence>